<reference evidence="3 4" key="1">
    <citation type="submission" date="2015-10" db="EMBL/GenBank/DDBJ databases">
        <title>Genome sequencing of Penicillium freii.</title>
        <authorList>
            <person name="Nguyen H.D."/>
            <person name="Visagie C.M."/>
            <person name="Seifert K.A."/>
        </authorList>
    </citation>
    <scope>NUCLEOTIDE SEQUENCE [LARGE SCALE GENOMIC DNA]</scope>
    <source>
        <strain evidence="3 4">DAOM 242723</strain>
    </source>
</reference>
<comment type="similarity">
    <text evidence="1">Belongs to the cytochrome P450 family.</text>
</comment>
<dbReference type="OrthoDB" id="1470350at2759"/>
<dbReference type="InterPro" id="IPR050121">
    <property type="entry name" value="Cytochrome_P450_monoxygenase"/>
</dbReference>
<keyword evidence="2" id="KW-0479">Metal-binding</keyword>
<dbReference type="InterPro" id="IPR036396">
    <property type="entry name" value="Cyt_P450_sf"/>
</dbReference>
<sequence>MTLLVLILLALLCYSYFSLRLLFSLRKVPAAHWSSRFSSARILWARWTGAELKFLLDAHGRLGPIVLVGPQDLSVSSYQDGIRKVYDAGFPKSASFYSMFRYYRTCNTFTSLGRSEHGIRRRRTAALYSKSALMRSKHLCEVTDCIVYGRLLPRLEVLLAGCDTGRMDGLDLSYRICADYLSSFLFGYCNSTNFLSFSSNEKAELNRDDSLELWRVHYENLSCREAFFVQELPGLYRLLKALRTNLLPRKYSEATEFLENWMSAMIDKADRTITLRQSKGLTLEAKDDPVVYEATKEAVKKDSPHLNLKAQRMQIESEMFDHVSASREVLGLVLGYALWYLANHPDAQQRIHAELEEHQIDMRSPSHHHQAPNALDRPSQLDSLPYLRAVIDECLRMRPTSTPLPRITPPDRSVSVAGIDNIPPNTRINSFQWFVHRDPTKWENVNDWDPERWLSMDRKSGQKHGREDVLWPFASGPRMCLGNHLTYYFMQHVLAAICSRFVLAALPHNERQCTPGSPEDELPITVVLRG</sequence>
<evidence type="ECO:0000313" key="4">
    <source>
        <dbReference type="Proteomes" id="UP000055045"/>
    </source>
</evidence>
<dbReference type="STRING" id="48697.A0A101M7P5"/>
<evidence type="ECO:0008006" key="5">
    <source>
        <dbReference type="Google" id="ProtNLM"/>
    </source>
</evidence>
<dbReference type="Gene3D" id="1.10.630.10">
    <property type="entry name" value="Cytochrome P450"/>
    <property type="match status" value="1"/>
</dbReference>
<keyword evidence="2" id="KW-0349">Heme</keyword>
<evidence type="ECO:0000313" key="3">
    <source>
        <dbReference type="EMBL" id="KUM55442.1"/>
    </source>
</evidence>
<feature type="binding site" description="axial binding residue" evidence="2">
    <location>
        <position position="480"/>
    </location>
    <ligand>
        <name>heme</name>
        <dbReference type="ChEBI" id="CHEBI:30413"/>
    </ligand>
    <ligandPart>
        <name>Fe</name>
        <dbReference type="ChEBI" id="CHEBI:18248"/>
    </ligandPart>
</feature>
<keyword evidence="2" id="KW-0408">Iron</keyword>
<dbReference type="GO" id="GO:0043386">
    <property type="term" value="P:mycotoxin biosynthetic process"/>
    <property type="evidence" value="ECO:0007669"/>
    <property type="project" value="UniProtKB-ARBA"/>
</dbReference>
<dbReference type="EMBL" id="LLXE01000984">
    <property type="protein sequence ID" value="KUM55442.1"/>
    <property type="molecule type" value="Genomic_DNA"/>
</dbReference>
<dbReference type="PRINTS" id="PR00463">
    <property type="entry name" value="EP450I"/>
</dbReference>
<dbReference type="PANTHER" id="PTHR24305:SF166">
    <property type="entry name" value="CYTOCHROME P450 12A4, MITOCHONDRIAL-RELATED"/>
    <property type="match status" value="1"/>
</dbReference>
<dbReference type="AlphaFoldDB" id="A0A101M7P5"/>
<accession>A0A101M7P5</accession>
<protein>
    <recommendedName>
        <fullName evidence="5">Cytochrome P450</fullName>
    </recommendedName>
</protein>
<name>A0A101M7P5_PENFR</name>
<dbReference type="SUPFAM" id="SSF48264">
    <property type="entry name" value="Cytochrome P450"/>
    <property type="match status" value="1"/>
</dbReference>
<dbReference type="GO" id="GO:0005506">
    <property type="term" value="F:iron ion binding"/>
    <property type="evidence" value="ECO:0007669"/>
    <property type="project" value="InterPro"/>
</dbReference>
<dbReference type="InterPro" id="IPR002401">
    <property type="entry name" value="Cyt_P450_E_grp-I"/>
</dbReference>
<dbReference type="PANTHER" id="PTHR24305">
    <property type="entry name" value="CYTOCHROME P450"/>
    <property type="match status" value="1"/>
</dbReference>
<proteinExistence type="inferred from homology"/>
<gene>
    <name evidence="3" type="ORF">ACN42_g11834</name>
</gene>
<dbReference type="GO" id="GO:0004497">
    <property type="term" value="F:monooxygenase activity"/>
    <property type="evidence" value="ECO:0007669"/>
    <property type="project" value="InterPro"/>
</dbReference>
<comment type="cofactor">
    <cofactor evidence="2">
        <name>heme</name>
        <dbReference type="ChEBI" id="CHEBI:30413"/>
    </cofactor>
</comment>
<comment type="caution">
    <text evidence="3">The sequence shown here is derived from an EMBL/GenBank/DDBJ whole genome shotgun (WGS) entry which is preliminary data.</text>
</comment>
<dbReference type="GO" id="GO:0020037">
    <property type="term" value="F:heme binding"/>
    <property type="evidence" value="ECO:0007669"/>
    <property type="project" value="InterPro"/>
</dbReference>
<organism evidence="3 4">
    <name type="scientific">Penicillium freii</name>
    <dbReference type="NCBI Taxonomy" id="48697"/>
    <lineage>
        <taxon>Eukaryota</taxon>
        <taxon>Fungi</taxon>
        <taxon>Dikarya</taxon>
        <taxon>Ascomycota</taxon>
        <taxon>Pezizomycotina</taxon>
        <taxon>Eurotiomycetes</taxon>
        <taxon>Eurotiomycetidae</taxon>
        <taxon>Eurotiales</taxon>
        <taxon>Aspergillaceae</taxon>
        <taxon>Penicillium</taxon>
    </lineage>
</organism>
<evidence type="ECO:0000256" key="2">
    <source>
        <dbReference type="PIRSR" id="PIRSR602401-1"/>
    </source>
</evidence>
<keyword evidence="4" id="KW-1185">Reference proteome</keyword>
<evidence type="ECO:0000256" key="1">
    <source>
        <dbReference type="ARBA" id="ARBA00010617"/>
    </source>
</evidence>
<dbReference type="Pfam" id="PF00067">
    <property type="entry name" value="p450"/>
    <property type="match status" value="1"/>
</dbReference>
<dbReference type="InterPro" id="IPR001128">
    <property type="entry name" value="Cyt_P450"/>
</dbReference>
<dbReference type="Proteomes" id="UP000055045">
    <property type="component" value="Unassembled WGS sequence"/>
</dbReference>
<dbReference type="GO" id="GO:0016705">
    <property type="term" value="F:oxidoreductase activity, acting on paired donors, with incorporation or reduction of molecular oxygen"/>
    <property type="evidence" value="ECO:0007669"/>
    <property type="project" value="InterPro"/>
</dbReference>